<keyword evidence="2" id="KW-1133">Transmembrane helix</keyword>
<dbReference type="InterPro" id="IPR008554">
    <property type="entry name" value="Glutaredoxin-like"/>
</dbReference>
<name>A0A8W8HMF9_MAGGI</name>
<keyword evidence="3" id="KW-0732">Signal</keyword>
<evidence type="ECO:0000256" key="1">
    <source>
        <dbReference type="SAM" id="MobiDB-lite"/>
    </source>
</evidence>
<dbReference type="SUPFAM" id="SSF52833">
    <property type="entry name" value="Thioredoxin-like"/>
    <property type="match status" value="1"/>
</dbReference>
<dbReference type="InterPro" id="IPR036249">
    <property type="entry name" value="Thioredoxin-like_sf"/>
</dbReference>
<dbReference type="AlphaFoldDB" id="A0A8W8HMF9"/>
<dbReference type="InterPro" id="IPR052565">
    <property type="entry name" value="Glutaredoxin-like_YDR286C"/>
</dbReference>
<sequence length="263" mass="28763">MRSLLRVNVLLSILPLRVTQSAAFGSRKLPVLTLYTKEDCSLCDKALEVLKPYNHQFELETVDITQPENKEWYKKYRYDIPVFHLNGQFLMKHRADLKVLHPFLCCCSVSVDTKPNSTDTSNVTSSHVDSDTTTSSSTKTSGSKIKPSFSTKGPPTSFSPTVPTSRSSTTPKSSTSGPTTQASTSTSGSSVQTSQSSTTSVPVTPAASSSANFDHELAIIFGVMFGLMVLAVFIFCVYRCYKNDQKQAYMEGGGDISIKMSKF</sequence>
<proteinExistence type="predicted"/>
<feature type="chain" id="PRO_5036450337" description="Glutaredoxin-like protein" evidence="3">
    <location>
        <begin position="24"/>
        <end position="263"/>
    </location>
</feature>
<evidence type="ECO:0008006" key="6">
    <source>
        <dbReference type="Google" id="ProtNLM"/>
    </source>
</evidence>
<organism evidence="4 5">
    <name type="scientific">Magallana gigas</name>
    <name type="common">Pacific oyster</name>
    <name type="synonym">Crassostrea gigas</name>
    <dbReference type="NCBI Taxonomy" id="29159"/>
    <lineage>
        <taxon>Eukaryota</taxon>
        <taxon>Metazoa</taxon>
        <taxon>Spiralia</taxon>
        <taxon>Lophotrochozoa</taxon>
        <taxon>Mollusca</taxon>
        <taxon>Bivalvia</taxon>
        <taxon>Autobranchia</taxon>
        <taxon>Pteriomorphia</taxon>
        <taxon>Ostreida</taxon>
        <taxon>Ostreoidea</taxon>
        <taxon>Ostreidae</taxon>
        <taxon>Magallana</taxon>
    </lineage>
</organism>
<dbReference type="Pfam" id="PF05768">
    <property type="entry name" value="Glrx-like"/>
    <property type="match status" value="1"/>
</dbReference>
<dbReference type="PANTHER" id="PTHR33558">
    <property type="entry name" value="GLUTAREDOXIN-LIKE PROTEIN C5ORF63 HOMOLOG"/>
    <property type="match status" value="1"/>
</dbReference>
<keyword evidence="2" id="KW-0472">Membrane</keyword>
<dbReference type="EnsemblMetazoa" id="G10193.1">
    <property type="protein sequence ID" value="G10193.1:cds"/>
    <property type="gene ID" value="G10193"/>
</dbReference>
<protein>
    <recommendedName>
        <fullName evidence="6">Glutaredoxin-like protein</fullName>
    </recommendedName>
</protein>
<keyword evidence="2" id="KW-0812">Transmembrane</keyword>
<feature type="transmembrane region" description="Helical" evidence="2">
    <location>
        <begin position="217"/>
        <end position="241"/>
    </location>
</feature>
<feature type="compositionally biased region" description="Low complexity" evidence="1">
    <location>
        <begin position="117"/>
        <end position="143"/>
    </location>
</feature>
<feature type="signal peptide" evidence="3">
    <location>
        <begin position="1"/>
        <end position="23"/>
    </location>
</feature>
<dbReference type="Proteomes" id="UP000005408">
    <property type="component" value="Unassembled WGS sequence"/>
</dbReference>
<evidence type="ECO:0000313" key="5">
    <source>
        <dbReference type="Proteomes" id="UP000005408"/>
    </source>
</evidence>
<reference evidence="4" key="1">
    <citation type="submission" date="2022-08" db="UniProtKB">
        <authorList>
            <consortium name="EnsemblMetazoa"/>
        </authorList>
    </citation>
    <scope>IDENTIFICATION</scope>
    <source>
        <strain evidence="4">05x7-T-G4-1.051#20</strain>
    </source>
</reference>
<evidence type="ECO:0000313" key="4">
    <source>
        <dbReference type="EnsemblMetazoa" id="G10193.1:cds"/>
    </source>
</evidence>
<accession>A0A8W8HMF9</accession>
<evidence type="ECO:0000256" key="3">
    <source>
        <dbReference type="SAM" id="SignalP"/>
    </source>
</evidence>
<evidence type="ECO:0000256" key="2">
    <source>
        <dbReference type="SAM" id="Phobius"/>
    </source>
</evidence>
<feature type="compositionally biased region" description="Low complexity" evidence="1">
    <location>
        <begin position="154"/>
        <end position="207"/>
    </location>
</feature>
<keyword evidence="5" id="KW-1185">Reference proteome</keyword>
<feature type="region of interest" description="Disordered" evidence="1">
    <location>
        <begin position="114"/>
        <end position="207"/>
    </location>
</feature>
<dbReference type="PANTHER" id="PTHR33558:SF1">
    <property type="entry name" value="GLUTAREDOXIN-LIKE PROTEIN C5ORF63 HOMOLOG"/>
    <property type="match status" value="1"/>
</dbReference>
<dbReference type="Gene3D" id="3.40.30.10">
    <property type="entry name" value="Glutaredoxin"/>
    <property type="match status" value="1"/>
</dbReference>